<reference evidence="2 3" key="1">
    <citation type="submission" date="2009-01" db="EMBL/GenBank/DDBJ databases">
        <authorList>
            <person name="Qin X."/>
            <person name="Bachman B."/>
            <person name="Battles P."/>
            <person name="Bell A."/>
            <person name="Bess C."/>
            <person name="Bickham C."/>
            <person name="Chaboub L."/>
            <person name="Chen D."/>
            <person name="Coyle M."/>
            <person name="Deiros D.R."/>
            <person name="Dinh H."/>
            <person name="Forbes L."/>
            <person name="Fowler G."/>
            <person name="Francisco L."/>
            <person name="Fu Q."/>
            <person name="Gubbala S."/>
            <person name="Hale W."/>
            <person name="Han Y."/>
            <person name="Hemphill L."/>
            <person name="Highlander S.K."/>
            <person name="Hirani K."/>
            <person name="Hogues M."/>
            <person name="Jackson L."/>
            <person name="Jakkamsetti A."/>
            <person name="Javaid M."/>
            <person name="Jiang H."/>
            <person name="Korchina V."/>
            <person name="Kovar C."/>
            <person name="Lara F."/>
            <person name="Lee S."/>
            <person name="Mata R."/>
            <person name="Mathew T."/>
            <person name="Moen C."/>
            <person name="Morales K."/>
            <person name="Munidasa M."/>
            <person name="Nazareth L."/>
            <person name="Ngo R."/>
            <person name="Nguyen L."/>
            <person name="Okwuonu G."/>
            <person name="Ongeri F."/>
            <person name="Patil S."/>
            <person name="Petrosino J."/>
            <person name="Pham C."/>
            <person name="Pham P."/>
            <person name="Pu L.-L."/>
            <person name="Puazo M."/>
            <person name="Raj R."/>
            <person name="Reid J."/>
            <person name="Rouhana J."/>
            <person name="Saada N."/>
            <person name="Shang Y."/>
            <person name="Simmons D."/>
            <person name="Thornton R."/>
            <person name="Warren J."/>
            <person name="Weissenberger G."/>
            <person name="Zhang J."/>
            <person name="Zhang L."/>
            <person name="Zhou C."/>
            <person name="Zhu D."/>
            <person name="Muzny D."/>
            <person name="Worley K."/>
            <person name="Gibbs R."/>
        </authorList>
    </citation>
    <scope>NUCLEOTIDE SEQUENCE [LARGE SCALE GENOMIC DNA]</scope>
    <source>
        <strain evidence="2 3">DSM 15436</strain>
    </source>
</reference>
<dbReference type="eggNOG" id="COG0726">
    <property type="taxonomic scope" value="Bacteria"/>
</dbReference>
<feature type="domain" description="NodB homology" evidence="1">
    <location>
        <begin position="85"/>
        <end position="203"/>
    </location>
</feature>
<organism evidence="2 3">
    <name type="scientific">Gleimia coleocanis DSM 15436</name>
    <dbReference type="NCBI Taxonomy" id="525245"/>
    <lineage>
        <taxon>Bacteria</taxon>
        <taxon>Bacillati</taxon>
        <taxon>Actinomycetota</taxon>
        <taxon>Actinomycetes</taxon>
        <taxon>Actinomycetales</taxon>
        <taxon>Actinomycetaceae</taxon>
        <taxon>Gleimia</taxon>
    </lineage>
</organism>
<gene>
    <name evidence="2" type="ORF">HMPREF0044_1453</name>
</gene>
<dbReference type="STRING" id="525245.HMPREF0044_1453"/>
<evidence type="ECO:0000313" key="2">
    <source>
        <dbReference type="EMBL" id="EEH63214.1"/>
    </source>
</evidence>
<proteinExistence type="predicted"/>
<evidence type="ECO:0000313" key="3">
    <source>
        <dbReference type="Proteomes" id="UP000010301"/>
    </source>
</evidence>
<accession>C0W200</accession>
<dbReference type="Proteomes" id="UP000010301">
    <property type="component" value="Unassembled WGS sequence"/>
</dbReference>
<dbReference type="Gene3D" id="3.20.20.370">
    <property type="entry name" value="Glycoside hydrolase/deacetylase"/>
    <property type="match status" value="1"/>
</dbReference>
<dbReference type="AlphaFoldDB" id="C0W200"/>
<dbReference type="SUPFAM" id="SSF88713">
    <property type="entry name" value="Glycoside hydrolase/deacetylase"/>
    <property type="match status" value="1"/>
</dbReference>
<dbReference type="HOGENOM" id="CLU_978720_0_0_11"/>
<keyword evidence="3" id="KW-1185">Reference proteome</keyword>
<evidence type="ECO:0000259" key="1">
    <source>
        <dbReference type="Pfam" id="PF01522"/>
    </source>
</evidence>
<sequence length="284" mass="31875">MGRRLFFKTIIVLAGATYGGVKIYKNATPPDYDLSYGQVKSPSFFKKLPLDSRLDEAVIEEALEKAAQIEVHSFNQNLDYVFNHQGKKSTYLTFDLGAHTGFEVDWSLLDFLSEQLIPATVFVSLEVSSNHPDTLDLLNTYPNITLGNGCGFVPRPLATEGQQFNGVAAATSAEQLVKEDIVPNYNKLYELTLFAPRFLRPAIPVFDERATNLVYYLRSIPIGYSVDILHSSSNEVHEVFKTIGARDIVRASLTHGREYSEELKRELLASMGRGILWSRLFAQE</sequence>
<protein>
    <recommendedName>
        <fullName evidence="1">NodB homology domain-containing protein</fullName>
    </recommendedName>
</protein>
<dbReference type="InterPro" id="IPR002509">
    <property type="entry name" value="NODB_dom"/>
</dbReference>
<comment type="caution">
    <text evidence="2">The sequence shown here is derived from an EMBL/GenBank/DDBJ whole genome shotgun (WGS) entry which is preliminary data.</text>
</comment>
<dbReference type="EMBL" id="ACFG01000037">
    <property type="protein sequence ID" value="EEH63214.1"/>
    <property type="molecule type" value="Genomic_DNA"/>
</dbReference>
<dbReference type="GO" id="GO:0005975">
    <property type="term" value="P:carbohydrate metabolic process"/>
    <property type="evidence" value="ECO:0007669"/>
    <property type="project" value="InterPro"/>
</dbReference>
<dbReference type="Pfam" id="PF01522">
    <property type="entry name" value="Polysacc_deac_1"/>
    <property type="match status" value="1"/>
</dbReference>
<dbReference type="InterPro" id="IPR011330">
    <property type="entry name" value="Glyco_hydro/deAcase_b/a-brl"/>
</dbReference>
<name>C0W200_9ACTO</name>
<dbReference type="GO" id="GO:0016810">
    <property type="term" value="F:hydrolase activity, acting on carbon-nitrogen (but not peptide) bonds"/>
    <property type="evidence" value="ECO:0007669"/>
    <property type="project" value="InterPro"/>
</dbReference>